<evidence type="ECO:0000256" key="4">
    <source>
        <dbReference type="SAM" id="SignalP"/>
    </source>
</evidence>
<dbReference type="CDD" id="cd13537">
    <property type="entry name" value="PBP2_YvgL_like"/>
    <property type="match status" value="1"/>
</dbReference>
<proteinExistence type="inferred from homology"/>
<dbReference type="InterPro" id="IPR041879">
    <property type="entry name" value="YvgL-like_PBP2"/>
</dbReference>
<dbReference type="Gene3D" id="3.40.190.10">
    <property type="entry name" value="Periplasmic binding protein-like II"/>
    <property type="match status" value="2"/>
</dbReference>
<feature type="signal peptide" evidence="4">
    <location>
        <begin position="1"/>
        <end position="23"/>
    </location>
</feature>
<dbReference type="PIRSF" id="PIRSF004846">
    <property type="entry name" value="ModA"/>
    <property type="match status" value="1"/>
</dbReference>
<keyword evidence="6" id="KW-1185">Reference proteome</keyword>
<dbReference type="InterPro" id="IPR050682">
    <property type="entry name" value="ModA/WtpA"/>
</dbReference>
<dbReference type="RefSeq" id="WP_031535050.1">
    <property type="nucleotide sequence ID" value="NZ_JBBMFN010000111.1"/>
</dbReference>
<evidence type="ECO:0000256" key="2">
    <source>
        <dbReference type="ARBA" id="ARBA00022723"/>
    </source>
</evidence>
<keyword evidence="2" id="KW-0479">Metal-binding</keyword>
<evidence type="ECO:0000313" key="5">
    <source>
        <dbReference type="EMBL" id="MEQ2468499.1"/>
    </source>
</evidence>
<reference evidence="5 6" key="1">
    <citation type="submission" date="2024-03" db="EMBL/GenBank/DDBJ databases">
        <title>Human intestinal bacterial collection.</title>
        <authorList>
            <person name="Pauvert C."/>
            <person name="Hitch T.C.A."/>
            <person name="Clavel T."/>
        </authorList>
    </citation>
    <scope>NUCLEOTIDE SEQUENCE [LARGE SCALE GENOMIC DNA]</scope>
    <source>
        <strain evidence="5 6">CLA-SR-H024</strain>
    </source>
</reference>
<gene>
    <name evidence="5" type="primary">modA</name>
    <name evidence="5" type="ORF">WMO63_22870</name>
</gene>
<comment type="similarity">
    <text evidence="1">Belongs to the bacterial solute-binding protein ModA family.</text>
</comment>
<dbReference type="NCBIfam" id="TIGR01256">
    <property type="entry name" value="modA"/>
    <property type="match status" value="1"/>
</dbReference>
<dbReference type="Pfam" id="PF13531">
    <property type="entry name" value="SBP_bac_11"/>
    <property type="match status" value="1"/>
</dbReference>
<evidence type="ECO:0000313" key="6">
    <source>
        <dbReference type="Proteomes" id="UP001465426"/>
    </source>
</evidence>
<protein>
    <submittedName>
        <fullName evidence="5">Molybdate ABC transporter substrate-binding protein</fullName>
    </submittedName>
</protein>
<dbReference type="SUPFAM" id="SSF53850">
    <property type="entry name" value="Periplasmic binding protein-like II"/>
    <property type="match status" value="1"/>
</dbReference>
<feature type="chain" id="PRO_5047104073" evidence="4">
    <location>
        <begin position="24"/>
        <end position="262"/>
    </location>
</feature>
<dbReference type="Proteomes" id="UP001465426">
    <property type="component" value="Unassembled WGS sequence"/>
</dbReference>
<dbReference type="PANTHER" id="PTHR30632:SF0">
    <property type="entry name" value="SULFATE-BINDING PROTEIN"/>
    <property type="match status" value="1"/>
</dbReference>
<dbReference type="EMBL" id="JBBMFN010000111">
    <property type="protein sequence ID" value="MEQ2468499.1"/>
    <property type="molecule type" value="Genomic_DNA"/>
</dbReference>
<evidence type="ECO:0000256" key="3">
    <source>
        <dbReference type="ARBA" id="ARBA00022729"/>
    </source>
</evidence>
<dbReference type="PROSITE" id="PS51257">
    <property type="entry name" value="PROKAR_LIPOPROTEIN"/>
    <property type="match status" value="1"/>
</dbReference>
<organism evidence="5 6">
    <name type="scientific">Niallia hominis</name>
    <dbReference type="NCBI Taxonomy" id="3133173"/>
    <lineage>
        <taxon>Bacteria</taxon>
        <taxon>Bacillati</taxon>
        <taxon>Bacillota</taxon>
        <taxon>Bacilli</taxon>
        <taxon>Bacillales</taxon>
        <taxon>Bacillaceae</taxon>
        <taxon>Niallia</taxon>
    </lineage>
</organism>
<name>A0ABV1F9D8_9BACI</name>
<keyword evidence="3 4" id="KW-0732">Signal</keyword>
<sequence>MKKYSKFLLLLALLILASCSNNGENTSSSKKETFSLTISAAASMQDSLNTIKKKFEEEHPDITLTFNFGSSGALQQQIAQGAPVDLFFSAAQDKLDLLVDDGLIKESDHIDLVKNNLVLITNKQSNVTINRFADLETLDKEKIAIGIPESVPAGNYAKETLQTLHIWEKVQENIITAKDVRQVLSYVETNNVAAGIVYGTDAKTSDSVEVVATAEESSHSPIVYPIGIIKDSKNYEAAKTFYDYLQTPTSLKVFEEDGFIVN</sequence>
<evidence type="ECO:0000256" key="1">
    <source>
        <dbReference type="ARBA" id="ARBA00009175"/>
    </source>
</evidence>
<dbReference type="PANTHER" id="PTHR30632">
    <property type="entry name" value="MOLYBDATE-BINDING PERIPLASMIC PROTEIN"/>
    <property type="match status" value="1"/>
</dbReference>
<accession>A0ABV1F9D8</accession>
<dbReference type="InterPro" id="IPR005950">
    <property type="entry name" value="ModA"/>
</dbReference>
<comment type="caution">
    <text evidence="5">The sequence shown here is derived from an EMBL/GenBank/DDBJ whole genome shotgun (WGS) entry which is preliminary data.</text>
</comment>